<keyword evidence="5" id="KW-0573">Peptidoglycan synthesis</keyword>
<dbReference type="Gene3D" id="3.40.710.10">
    <property type="entry name" value="DD-peptidase/beta-lactamase superfamily"/>
    <property type="match status" value="1"/>
</dbReference>
<keyword evidence="3" id="KW-0378">Hydrolase</keyword>
<keyword evidence="4" id="KW-0133">Cell shape</keyword>
<evidence type="ECO:0000256" key="4">
    <source>
        <dbReference type="ARBA" id="ARBA00022960"/>
    </source>
</evidence>
<dbReference type="GO" id="GO:0008360">
    <property type="term" value="P:regulation of cell shape"/>
    <property type="evidence" value="ECO:0007669"/>
    <property type="project" value="UniProtKB-KW"/>
</dbReference>
<name>A0A1R1S866_9ACTN</name>
<gene>
    <name evidence="12" type="ORF">SPAR_36983</name>
</gene>
<evidence type="ECO:0000313" key="13">
    <source>
        <dbReference type="Proteomes" id="UP000186168"/>
    </source>
</evidence>
<reference evidence="12 13" key="1">
    <citation type="submission" date="2013-05" db="EMBL/GenBank/DDBJ databases">
        <title>Genome sequence of Streptomyces sparsogenes DSM 40356.</title>
        <authorList>
            <person name="Coyne S."/>
            <person name="Seebeck F.P."/>
        </authorList>
    </citation>
    <scope>NUCLEOTIDE SEQUENCE [LARGE SCALE GENOMIC DNA]</scope>
    <source>
        <strain evidence="12 13">DSM 40356</strain>
    </source>
</reference>
<dbReference type="PANTHER" id="PTHR21581:SF33">
    <property type="entry name" value="D-ALANYL-D-ALANINE CARBOXYPEPTIDASE DACB"/>
    <property type="match status" value="1"/>
</dbReference>
<feature type="domain" description="Peptidase S11 D-alanyl-D-alanine carboxypeptidase A N-terminal" evidence="11">
    <location>
        <begin position="31"/>
        <end position="270"/>
    </location>
</feature>
<evidence type="ECO:0000256" key="3">
    <source>
        <dbReference type="ARBA" id="ARBA00022801"/>
    </source>
</evidence>
<evidence type="ECO:0000256" key="2">
    <source>
        <dbReference type="ARBA" id="ARBA00022729"/>
    </source>
</evidence>
<keyword evidence="2 10" id="KW-0732">Signal</keyword>
<keyword evidence="6" id="KW-0961">Cell wall biogenesis/degradation</keyword>
<dbReference type="GO" id="GO:0006508">
    <property type="term" value="P:proteolysis"/>
    <property type="evidence" value="ECO:0007669"/>
    <property type="project" value="InterPro"/>
</dbReference>
<accession>A0A1R1S866</accession>
<protein>
    <submittedName>
        <fullName evidence="12">D-alanyl-D-alanine carboxypeptidase</fullName>
    </submittedName>
</protein>
<evidence type="ECO:0000256" key="6">
    <source>
        <dbReference type="ARBA" id="ARBA00023316"/>
    </source>
</evidence>
<feature type="signal peptide" evidence="10">
    <location>
        <begin position="1"/>
        <end position="26"/>
    </location>
</feature>
<evidence type="ECO:0000256" key="1">
    <source>
        <dbReference type="ARBA" id="ARBA00007164"/>
    </source>
</evidence>
<feature type="binding site" evidence="8">
    <location>
        <position position="240"/>
    </location>
    <ligand>
        <name>substrate</name>
    </ligand>
</feature>
<feature type="active site" evidence="7">
    <location>
        <position position="123"/>
    </location>
</feature>
<dbReference type="PANTHER" id="PTHR21581">
    <property type="entry name" value="D-ALANYL-D-ALANINE CARBOXYPEPTIDASE"/>
    <property type="match status" value="1"/>
</dbReference>
<evidence type="ECO:0000256" key="10">
    <source>
        <dbReference type="SAM" id="SignalP"/>
    </source>
</evidence>
<dbReference type="GO" id="GO:0071555">
    <property type="term" value="P:cell wall organization"/>
    <property type="evidence" value="ECO:0007669"/>
    <property type="project" value="UniProtKB-KW"/>
</dbReference>
<organism evidence="12 13">
    <name type="scientific">Streptomyces sparsogenes DSM 40356</name>
    <dbReference type="NCBI Taxonomy" id="1331668"/>
    <lineage>
        <taxon>Bacteria</taxon>
        <taxon>Bacillati</taxon>
        <taxon>Actinomycetota</taxon>
        <taxon>Actinomycetes</taxon>
        <taxon>Kitasatosporales</taxon>
        <taxon>Streptomycetaceae</taxon>
        <taxon>Streptomyces</taxon>
    </lineage>
</organism>
<dbReference type="InterPro" id="IPR012338">
    <property type="entry name" value="Beta-lactam/transpept-like"/>
</dbReference>
<keyword evidence="12" id="KW-0121">Carboxypeptidase</keyword>
<comment type="similarity">
    <text evidence="1 9">Belongs to the peptidase S11 family.</text>
</comment>
<dbReference type="STRING" id="67365.GCA_001704635_01637"/>
<evidence type="ECO:0000256" key="5">
    <source>
        <dbReference type="ARBA" id="ARBA00022984"/>
    </source>
</evidence>
<keyword evidence="12" id="KW-0645">Protease</keyword>
<sequence>MRRWGAAVIASTAALSVALPTSSAQAAGGPSGISAKGAYLFDSGANKQLWAKAADTKRPMASTTKLMTAVVVLDTRGVDLGKKVAVKQSYIDYVARVGGSKADLKKGDKLTVKQLLYGLMLPSGCDAAMALADTFGTGDTTAKRTKSFIGKMNKKAAALGMTKTHYDTFDGISDGGQNYTTPRDLTKLARHALGNSTLATVVKSVDTIQKAPAANGRTRTYYWNNTNRLLGSYSGAIGVKTGTGTAPGRCLVFAAKRGGRTIVGVILNAPKRYPDAKKMLDWAFNTRTTVKWRQLPEGAQQD</sequence>
<evidence type="ECO:0000259" key="11">
    <source>
        <dbReference type="Pfam" id="PF00768"/>
    </source>
</evidence>
<proteinExistence type="inferred from homology"/>
<dbReference type="GO" id="GO:0009252">
    <property type="term" value="P:peptidoglycan biosynthetic process"/>
    <property type="evidence" value="ECO:0007669"/>
    <property type="project" value="UniProtKB-KW"/>
</dbReference>
<dbReference type="Proteomes" id="UP000186168">
    <property type="component" value="Unassembled WGS sequence"/>
</dbReference>
<evidence type="ECO:0000256" key="7">
    <source>
        <dbReference type="PIRSR" id="PIRSR618044-1"/>
    </source>
</evidence>
<dbReference type="AlphaFoldDB" id="A0A1R1S866"/>
<dbReference type="GO" id="GO:0009002">
    <property type="term" value="F:serine-type D-Ala-D-Ala carboxypeptidase activity"/>
    <property type="evidence" value="ECO:0007669"/>
    <property type="project" value="InterPro"/>
</dbReference>
<dbReference type="InterPro" id="IPR001967">
    <property type="entry name" value="Peptidase_S11_N"/>
</dbReference>
<dbReference type="PRINTS" id="PR00725">
    <property type="entry name" value="DADACBPTASE1"/>
</dbReference>
<dbReference type="Pfam" id="PF00768">
    <property type="entry name" value="Peptidase_S11"/>
    <property type="match status" value="1"/>
</dbReference>
<dbReference type="EMBL" id="ASQP01000471">
    <property type="protein sequence ID" value="OMI34299.1"/>
    <property type="molecule type" value="Genomic_DNA"/>
</dbReference>
<evidence type="ECO:0000256" key="8">
    <source>
        <dbReference type="PIRSR" id="PIRSR618044-2"/>
    </source>
</evidence>
<evidence type="ECO:0000256" key="9">
    <source>
        <dbReference type="RuleBase" id="RU004016"/>
    </source>
</evidence>
<evidence type="ECO:0000313" key="12">
    <source>
        <dbReference type="EMBL" id="OMI34299.1"/>
    </source>
</evidence>
<keyword evidence="13" id="KW-1185">Reference proteome</keyword>
<comment type="caution">
    <text evidence="12">The sequence shown here is derived from an EMBL/GenBank/DDBJ whole genome shotgun (WGS) entry which is preliminary data.</text>
</comment>
<feature type="active site" description="Proton acceptor" evidence="7">
    <location>
        <position position="65"/>
    </location>
</feature>
<dbReference type="SUPFAM" id="SSF56601">
    <property type="entry name" value="beta-lactamase/transpeptidase-like"/>
    <property type="match status" value="1"/>
</dbReference>
<feature type="chain" id="PRO_5012729226" evidence="10">
    <location>
        <begin position="27"/>
        <end position="302"/>
    </location>
</feature>
<feature type="active site" description="Acyl-ester intermediate" evidence="7">
    <location>
        <position position="62"/>
    </location>
</feature>
<dbReference type="InterPro" id="IPR018044">
    <property type="entry name" value="Peptidase_S11"/>
</dbReference>